<organism evidence="3">
    <name type="scientific">Perkinsus marinus (strain ATCC 50983 / TXsc)</name>
    <dbReference type="NCBI Taxonomy" id="423536"/>
    <lineage>
        <taxon>Eukaryota</taxon>
        <taxon>Sar</taxon>
        <taxon>Alveolata</taxon>
        <taxon>Perkinsozoa</taxon>
        <taxon>Perkinsea</taxon>
        <taxon>Perkinsida</taxon>
        <taxon>Perkinsidae</taxon>
        <taxon>Perkinsus</taxon>
    </lineage>
</organism>
<dbReference type="RefSeq" id="XP_002787051.1">
    <property type="nucleotide sequence ID" value="XM_002787005.1"/>
</dbReference>
<sequence>MPSSNSLASKTFLPLEVDYTEGSICDVCGSQDGSTLVEAGSGNRLCEDCWEESKQTQAAELNDERTVENESWEESSDDEDQYGGVEEEMNENNYEYEIEEPEEEDDDDDDDISEDSMCPDFAHRSVIALELGRAAQDQEELRLNKELLDAFSNTEVNRDLLTEMCIKNVKEEDEEGEEEESKAQSISFSTEGLVRFFDSAASMADTHIHSLPLEIKAFDGQSSHQANYIGSTTMEEDDDDEPMMEDDCEEEEEEVKEDDEGEDDSPSTAESDGKADDDEEEDEDWETSSLAEYTTDELSYIRDLMAMPRGALSEL</sequence>
<dbReference type="InParanoid" id="C5K9S5"/>
<protein>
    <submittedName>
        <fullName evidence="2">Glucosidase 2 subunit beta, putative</fullName>
    </submittedName>
</protein>
<feature type="compositionally biased region" description="Acidic residues" evidence="1">
    <location>
        <begin position="70"/>
        <end position="114"/>
    </location>
</feature>
<evidence type="ECO:0000256" key="1">
    <source>
        <dbReference type="SAM" id="MobiDB-lite"/>
    </source>
</evidence>
<dbReference type="OrthoDB" id="443162at2759"/>
<evidence type="ECO:0000313" key="2">
    <source>
        <dbReference type="EMBL" id="EER18847.1"/>
    </source>
</evidence>
<keyword evidence="3" id="KW-1185">Reference proteome</keyword>
<gene>
    <name evidence="2" type="ORF">Pmar_PMAR006471</name>
</gene>
<feature type="region of interest" description="Disordered" evidence="1">
    <location>
        <begin position="52"/>
        <end position="117"/>
    </location>
</feature>
<dbReference type="OMA" id="WAMEEES"/>
<dbReference type="EMBL" id="GG671513">
    <property type="protein sequence ID" value="EER18847.1"/>
    <property type="molecule type" value="Genomic_DNA"/>
</dbReference>
<feature type="compositionally biased region" description="Acidic residues" evidence="1">
    <location>
        <begin position="275"/>
        <end position="286"/>
    </location>
</feature>
<feature type="region of interest" description="Disordered" evidence="1">
    <location>
        <begin position="232"/>
        <end position="302"/>
    </location>
</feature>
<feature type="compositionally biased region" description="Acidic residues" evidence="1">
    <location>
        <begin position="234"/>
        <end position="265"/>
    </location>
</feature>
<proteinExistence type="predicted"/>
<dbReference type="GeneID" id="9049166"/>
<reference evidence="2 3" key="1">
    <citation type="submission" date="2008-07" db="EMBL/GenBank/DDBJ databases">
        <authorList>
            <person name="El-Sayed N."/>
            <person name="Caler E."/>
            <person name="Inman J."/>
            <person name="Amedeo P."/>
            <person name="Hass B."/>
            <person name="Wortman J."/>
        </authorList>
    </citation>
    <scope>NUCLEOTIDE SEQUENCE [LARGE SCALE GENOMIC DNA]</scope>
    <source>
        <strain evidence="3">ATCC 50983 / TXsc</strain>
    </source>
</reference>
<dbReference type="Proteomes" id="UP000007800">
    <property type="component" value="Unassembled WGS sequence"/>
</dbReference>
<name>C5K9S5_PERM5</name>
<dbReference type="AlphaFoldDB" id="C5K9S5"/>
<accession>C5K9S5</accession>
<evidence type="ECO:0000313" key="3">
    <source>
        <dbReference type="Proteomes" id="UP000007800"/>
    </source>
</evidence>